<dbReference type="Pfam" id="PF02518">
    <property type="entry name" value="HATPase_c"/>
    <property type="match status" value="1"/>
</dbReference>
<dbReference type="SUPFAM" id="SSF47384">
    <property type="entry name" value="Homodimeric domain of signal transducing histidine kinase"/>
    <property type="match status" value="1"/>
</dbReference>
<dbReference type="InterPro" id="IPR004358">
    <property type="entry name" value="Sig_transdc_His_kin-like_C"/>
</dbReference>
<dbReference type="Gene3D" id="1.10.287.130">
    <property type="match status" value="1"/>
</dbReference>
<dbReference type="RefSeq" id="WP_114069357.1">
    <property type="nucleotide sequence ID" value="NZ_CP030850.1"/>
</dbReference>
<evidence type="ECO:0000259" key="6">
    <source>
        <dbReference type="PROSITE" id="PS50109"/>
    </source>
</evidence>
<name>A0A344TPM3_9BACT</name>
<evidence type="ECO:0000256" key="2">
    <source>
        <dbReference type="ARBA" id="ARBA00012438"/>
    </source>
</evidence>
<dbReference type="Proteomes" id="UP000251993">
    <property type="component" value="Chromosome"/>
</dbReference>
<sequence>MNFVTPFMVAFFLLPFIQKFLQTKERLPEWDQRLKYARFAAFGLLAVEVVADTDFISPLVFFLLLIIASIPAYLLRNQSSASRLLLWMIVPLGVAFLIDNMGEYWVPKFHKKHHNFFESLKGITLTASFILALVARNQQKSFDKAIKEERLKREQEEETNRILEAQKLDLESQVAARTAEIMQQKEELQHALDDLKATQEQLIQSEKLASLGELTAGIAHEIQNPLNFVNNFSEVSAELVEELKSERDKEEAQRDAGLEEEILNDLVQNLQKINYHGKRAASIVTGMLQHSRAGSGKKEQTDLNALADEYLRLSYHGLRAKDKSFNAHLITDLDPNVPNIEVVPQDLGRVFLNLINNAFYAVHKKNTLGLANYEPTVWVTTKKIEDEIHVSVRDNGTGIPEEVQSKIFQPFFTTKPTGQGTGLGLSLAYDIVTKGHGGEMEMESIEGEGTTFMVRLPIN</sequence>
<proteinExistence type="predicted"/>
<dbReference type="PRINTS" id="PR00344">
    <property type="entry name" value="BCTRLSENSOR"/>
</dbReference>
<dbReference type="PANTHER" id="PTHR43065:SF42">
    <property type="entry name" value="TWO-COMPONENT SENSOR PPRA"/>
    <property type="match status" value="1"/>
</dbReference>
<dbReference type="KEGG" id="run:DR864_24075"/>
<organism evidence="7 8">
    <name type="scientific">Runella rosea</name>
    <dbReference type="NCBI Taxonomy" id="2259595"/>
    <lineage>
        <taxon>Bacteria</taxon>
        <taxon>Pseudomonadati</taxon>
        <taxon>Bacteroidota</taxon>
        <taxon>Cytophagia</taxon>
        <taxon>Cytophagales</taxon>
        <taxon>Spirosomataceae</taxon>
        <taxon>Runella</taxon>
    </lineage>
</organism>
<evidence type="ECO:0000313" key="7">
    <source>
        <dbReference type="EMBL" id="AXE20594.1"/>
    </source>
</evidence>
<evidence type="ECO:0000256" key="1">
    <source>
        <dbReference type="ARBA" id="ARBA00000085"/>
    </source>
</evidence>
<feature type="transmembrane region" description="Helical" evidence="5">
    <location>
        <begin position="55"/>
        <end position="75"/>
    </location>
</feature>
<keyword evidence="8" id="KW-1185">Reference proteome</keyword>
<dbReference type="GO" id="GO:0000155">
    <property type="term" value="F:phosphorelay sensor kinase activity"/>
    <property type="evidence" value="ECO:0007669"/>
    <property type="project" value="InterPro"/>
</dbReference>
<dbReference type="InterPro" id="IPR036890">
    <property type="entry name" value="HATPase_C_sf"/>
</dbReference>
<keyword evidence="7" id="KW-0418">Kinase</keyword>
<dbReference type="EMBL" id="CP030850">
    <property type="protein sequence ID" value="AXE20594.1"/>
    <property type="molecule type" value="Genomic_DNA"/>
</dbReference>
<comment type="catalytic activity">
    <reaction evidence="1">
        <text>ATP + protein L-histidine = ADP + protein N-phospho-L-histidine.</text>
        <dbReference type="EC" id="2.7.13.3"/>
    </reaction>
</comment>
<gene>
    <name evidence="7" type="ORF">DR864_24075</name>
</gene>
<accession>A0A344TPM3</accession>
<keyword evidence="4" id="KW-0175">Coiled coil</keyword>
<dbReference type="SMART" id="SM00387">
    <property type="entry name" value="HATPase_c"/>
    <property type="match status" value="1"/>
</dbReference>
<reference evidence="7 8" key="1">
    <citation type="submission" date="2018-07" db="EMBL/GenBank/DDBJ databases">
        <title>Genome sequencing of Runella.</title>
        <authorList>
            <person name="Baek M.-G."/>
            <person name="Yi H."/>
        </authorList>
    </citation>
    <scope>NUCLEOTIDE SEQUENCE [LARGE SCALE GENOMIC DNA]</scope>
    <source>
        <strain evidence="7 8">HYN0085</strain>
    </source>
</reference>
<evidence type="ECO:0000256" key="5">
    <source>
        <dbReference type="SAM" id="Phobius"/>
    </source>
</evidence>
<dbReference type="OrthoDB" id="9806995at2"/>
<dbReference type="PANTHER" id="PTHR43065">
    <property type="entry name" value="SENSOR HISTIDINE KINASE"/>
    <property type="match status" value="1"/>
</dbReference>
<dbReference type="SMART" id="SM00388">
    <property type="entry name" value="HisKA"/>
    <property type="match status" value="1"/>
</dbReference>
<evidence type="ECO:0000256" key="4">
    <source>
        <dbReference type="SAM" id="Coils"/>
    </source>
</evidence>
<evidence type="ECO:0000256" key="3">
    <source>
        <dbReference type="ARBA" id="ARBA00022553"/>
    </source>
</evidence>
<keyword evidence="5" id="KW-0472">Membrane</keyword>
<dbReference type="EC" id="2.7.13.3" evidence="2"/>
<dbReference type="InterPro" id="IPR005467">
    <property type="entry name" value="His_kinase_dom"/>
</dbReference>
<dbReference type="AlphaFoldDB" id="A0A344TPM3"/>
<keyword evidence="5" id="KW-0812">Transmembrane</keyword>
<evidence type="ECO:0000313" key="8">
    <source>
        <dbReference type="Proteomes" id="UP000251993"/>
    </source>
</evidence>
<feature type="domain" description="Histidine kinase" evidence="6">
    <location>
        <begin position="217"/>
        <end position="459"/>
    </location>
</feature>
<dbReference type="Gene3D" id="3.30.565.10">
    <property type="entry name" value="Histidine kinase-like ATPase, C-terminal domain"/>
    <property type="match status" value="1"/>
</dbReference>
<dbReference type="InterPro" id="IPR036097">
    <property type="entry name" value="HisK_dim/P_sf"/>
</dbReference>
<dbReference type="InterPro" id="IPR003594">
    <property type="entry name" value="HATPase_dom"/>
</dbReference>
<keyword evidence="7" id="KW-0808">Transferase</keyword>
<dbReference type="PROSITE" id="PS50109">
    <property type="entry name" value="HIS_KIN"/>
    <property type="match status" value="1"/>
</dbReference>
<keyword evidence="5" id="KW-1133">Transmembrane helix</keyword>
<feature type="coiled-coil region" evidence="4">
    <location>
        <begin position="146"/>
        <end position="208"/>
    </location>
</feature>
<dbReference type="InterPro" id="IPR003661">
    <property type="entry name" value="HisK_dim/P_dom"/>
</dbReference>
<dbReference type="SUPFAM" id="SSF55874">
    <property type="entry name" value="ATPase domain of HSP90 chaperone/DNA topoisomerase II/histidine kinase"/>
    <property type="match status" value="1"/>
</dbReference>
<dbReference type="CDD" id="cd00082">
    <property type="entry name" value="HisKA"/>
    <property type="match status" value="1"/>
</dbReference>
<protein>
    <recommendedName>
        <fullName evidence="2">histidine kinase</fullName>
        <ecNumber evidence="2">2.7.13.3</ecNumber>
    </recommendedName>
</protein>
<feature type="transmembrane region" description="Helical" evidence="5">
    <location>
        <begin position="84"/>
        <end position="104"/>
    </location>
</feature>
<keyword evidence="3" id="KW-0597">Phosphoprotein</keyword>